<dbReference type="Gene3D" id="3.30.720.10">
    <property type="entry name" value="Signal recognition particle alu RNA binding heterodimer, srp9/1"/>
    <property type="match status" value="1"/>
</dbReference>
<keyword evidence="7 8" id="KW-0687">Ribonucleoprotein</keyword>
<name>A0ABR3KJQ1_TRISP</name>
<proteinExistence type="inferred from homology"/>
<comment type="subunit">
    <text evidence="8">Heterodimer with SRP9; binds RNA as heterodimer. Component of a signal recognition particle (SRP) complex that consists of a 7SL RNA molecule of 300 nucleotides and six protein subunits: SRP72, SRP68, SRP54, SRP19, SRP14 and SRP9.</text>
</comment>
<dbReference type="EMBL" id="JBEUSY010000330">
    <property type="protein sequence ID" value="KAL1238121.1"/>
    <property type="molecule type" value="Genomic_DNA"/>
</dbReference>
<sequence>MTLLENDAFLTELAKLYVKSRAGGNVVITMKRYDGAVKPRTSATKSQENIDYKCFFRAKYRNEKISTTVNQKDVNRFQLALFNVLKSKMDALKKRHFPAKTGARVIKKDN</sequence>
<evidence type="ECO:0000256" key="8">
    <source>
        <dbReference type="RuleBase" id="RU368100"/>
    </source>
</evidence>
<reference evidence="9 10" key="1">
    <citation type="submission" date="2024-07" db="EMBL/GenBank/DDBJ databases">
        <title>Enhanced genomic and transcriptomic resources for Trichinella pseudospiralis and T. spiralis underpin the discovery of pronounced molecular differences between stages and species.</title>
        <authorList>
            <person name="Pasi K.K."/>
            <person name="La Rosa G."/>
            <person name="Gomez-Morales M.A."/>
            <person name="Tosini F."/>
            <person name="Sumanam S."/>
            <person name="Young N.D."/>
            <person name="Chang B.C."/>
            <person name="Robin G.B."/>
        </authorList>
    </citation>
    <scope>NUCLEOTIDE SEQUENCE [LARGE SCALE GENOMIC DNA]</scope>
    <source>
        <strain evidence="9">ISS534</strain>
    </source>
</reference>
<evidence type="ECO:0000313" key="9">
    <source>
        <dbReference type="EMBL" id="KAL1238121.1"/>
    </source>
</evidence>
<dbReference type="InterPro" id="IPR009018">
    <property type="entry name" value="Signal_recog_particle_SRP9/14"/>
</dbReference>
<keyword evidence="10" id="KW-1185">Reference proteome</keyword>
<dbReference type="SUPFAM" id="SSF54762">
    <property type="entry name" value="Signal recognition particle alu RNA binding heterodimer, SRP9/14"/>
    <property type="match status" value="1"/>
</dbReference>
<comment type="similarity">
    <text evidence="2 8">Belongs to the SRP14 family.</text>
</comment>
<comment type="subcellular location">
    <subcellularLocation>
        <location evidence="1 8">Cytoplasm</location>
    </subcellularLocation>
</comment>
<gene>
    <name evidence="9" type="ORF">TSPI_00009</name>
</gene>
<dbReference type="Proteomes" id="UP001558632">
    <property type="component" value="Unassembled WGS sequence"/>
</dbReference>
<evidence type="ECO:0000256" key="5">
    <source>
        <dbReference type="ARBA" id="ARBA00022884"/>
    </source>
</evidence>
<keyword evidence="6 8" id="KW-0733">Signal recognition particle</keyword>
<evidence type="ECO:0000256" key="1">
    <source>
        <dbReference type="ARBA" id="ARBA00004496"/>
    </source>
</evidence>
<dbReference type="Pfam" id="PF02290">
    <property type="entry name" value="SRP14"/>
    <property type="match status" value="1"/>
</dbReference>
<organism evidence="9 10">
    <name type="scientific">Trichinella spiralis</name>
    <name type="common">Trichina worm</name>
    <dbReference type="NCBI Taxonomy" id="6334"/>
    <lineage>
        <taxon>Eukaryota</taxon>
        <taxon>Metazoa</taxon>
        <taxon>Ecdysozoa</taxon>
        <taxon>Nematoda</taxon>
        <taxon>Enoplea</taxon>
        <taxon>Dorylaimia</taxon>
        <taxon>Trichinellida</taxon>
        <taxon>Trichinellidae</taxon>
        <taxon>Trichinella</taxon>
    </lineage>
</organism>
<evidence type="ECO:0000256" key="3">
    <source>
        <dbReference type="ARBA" id="ARBA00017926"/>
    </source>
</evidence>
<evidence type="ECO:0000256" key="7">
    <source>
        <dbReference type="ARBA" id="ARBA00023274"/>
    </source>
</evidence>
<accession>A0ABR3KJQ1</accession>
<dbReference type="PANTHER" id="PTHR12013">
    <property type="entry name" value="SIGNAL RECOGNITION PARTICLE 14 KD PROTEIN"/>
    <property type="match status" value="1"/>
</dbReference>
<evidence type="ECO:0000256" key="4">
    <source>
        <dbReference type="ARBA" id="ARBA00022490"/>
    </source>
</evidence>
<comment type="caution">
    <text evidence="9">The sequence shown here is derived from an EMBL/GenBank/DDBJ whole genome shotgun (WGS) entry which is preliminary data.</text>
</comment>
<keyword evidence="5 8" id="KW-0694">RNA-binding</keyword>
<evidence type="ECO:0000256" key="2">
    <source>
        <dbReference type="ARBA" id="ARBA00010349"/>
    </source>
</evidence>
<keyword evidence="4 8" id="KW-0963">Cytoplasm</keyword>
<comment type="function">
    <text evidence="8">Component of the signal recognition particle (SRP) complex, a ribonucleoprotein complex that mediates the cotranslational targeting of secretory and membrane proteins to the endoplasmic reticulum (ER). SRP9 together with SRP14 and the Alu portion of the SRP RNA, constitutes the elongation arrest domain of SRP. The complex of SRP9 and SRP14 is required for SRP RNA binding.</text>
</comment>
<protein>
    <recommendedName>
        <fullName evidence="3 8">Signal recognition particle 14 kDa protein</fullName>
        <shortName evidence="8">SRP14</shortName>
    </recommendedName>
</protein>
<dbReference type="InterPro" id="IPR003210">
    <property type="entry name" value="Signal_recog_particle_SRP14"/>
</dbReference>
<evidence type="ECO:0000256" key="6">
    <source>
        <dbReference type="ARBA" id="ARBA00023135"/>
    </source>
</evidence>
<evidence type="ECO:0000313" key="10">
    <source>
        <dbReference type="Proteomes" id="UP001558632"/>
    </source>
</evidence>